<evidence type="ECO:0000256" key="2">
    <source>
        <dbReference type="ARBA" id="ARBA00022670"/>
    </source>
</evidence>
<dbReference type="GO" id="GO:0051603">
    <property type="term" value="P:proteolysis involved in protein catabolic process"/>
    <property type="evidence" value="ECO:0007669"/>
    <property type="project" value="TreeGrafter"/>
</dbReference>
<evidence type="ECO:0000256" key="4">
    <source>
        <dbReference type="ARBA" id="ARBA00022801"/>
    </source>
</evidence>
<evidence type="ECO:0000256" key="5">
    <source>
        <dbReference type="ARBA" id="ARBA00022833"/>
    </source>
</evidence>
<dbReference type="AlphaFoldDB" id="A0A484R8H6"/>
<protein>
    <submittedName>
        <fullName evidence="9">Exported zinc metalloprotease YfgC</fullName>
    </submittedName>
</protein>
<accession>A0A484R8H6</accession>
<proteinExistence type="predicted"/>
<evidence type="ECO:0000313" key="8">
    <source>
        <dbReference type="EMBL" id="VFR40398.1"/>
    </source>
</evidence>
<dbReference type="InterPro" id="IPR001915">
    <property type="entry name" value="Peptidase_M48"/>
</dbReference>
<keyword evidence="2 9" id="KW-0645">Protease</keyword>
<feature type="domain" description="Peptidase M48" evidence="7">
    <location>
        <begin position="81"/>
        <end position="267"/>
    </location>
</feature>
<dbReference type="SUPFAM" id="SSF48452">
    <property type="entry name" value="TPR-like"/>
    <property type="match status" value="1"/>
</dbReference>
<name>A0A484R8H6_9ZZZZ</name>
<dbReference type="PANTHER" id="PTHR22726:SF1">
    <property type="entry name" value="METALLOENDOPEPTIDASE OMA1, MITOCHONDRIAL"/>
    <property type="match status" value="1"/>
</dbReference>
<organism evidence="9">
    <name type="scientific">plant metagenome</name>
    <dbReference type="NCBI Taxonomy" id="1297885"/>
    <lineage>
        <taxon>unclassified sequences</taxon>
        <taxon>metagenomes</taxon>
        <taxon>organismal metagenomes</taxon>
    </lineage>
</organism>
<keyword evidence="5" id="KW-0862">Zinc</keyword>
<dbReference type="PANTHER" id="PTHR22726">
    <property type="entry name" value="METALLOENDOPEPTIDASE OMA1"/>
    <property type="match status" value="1"/>
</dbReference>
<evidence type="ECO:0000256" key="3">
    <source>
        <dbReference type="ARBA" id="ARBA00022723"/>
    </source>
</evidence>
<dbReference type="Gene3D" id="1.25.40.10">
    <property type="entry name" value="Tetratricopeptide repeat domain"/>
    <property type="match status" value="1"/>
</dbReference>
<dbReference type="Pfam" id="PF14559">
    <property type="entry name" value="TPR_19"/>
    <property type="match status" value="1"/>
</dbReference>
<evidence type="ECO:0000256" key="6">
    <source>
        <dbReference type="ARBA" id="ARBA00023049"/>
    </source>
</evidence>
<evidence type="ECO:0000313" key="9">
    <source>
        <dbReference type="EMBL" id="VFR45691.1"/>
    </source>
</evidence>
<reference evidence="9" key="1">
    <citation type="submission" date="2019-03" db="EMBL/GenBank/DDBJ databases">
        <authorList>
            <person name="Danneels B."/>
        </authorList>
    </citation>
    <scope>NUCLEOTIDE SEQUENCE</scope>
</reference>
<dbReference type="GO" id="GO:0016020">
    <property type="term" value="C:membrane"/>
    <property type="evidence" value="ECO:0007669"/>
    <property type="project" value="TreeGrafter"/>
</dbReference>
<keyword evidence="4" id="KW-0378">Hydrolase</keyword>
<dbReference type="EMBL" id="CAADIH010000013">
    <property type="protein sequence ID" value="VFR40398.1"/>
    <property type="molecule type" value="Genomic_DNA"/>
</dbReference>
<dbReference type="Pfam" id="PF01435">
    <property type="entry name" value="Peptidase_M48"/>
    <property type="match status" value="1"/>
</dbReference>
<gene>
    <name evidence="9" type="ORF">BER1_1184</name>
    <name evidence="8" type="ORF">BER2_1120</name>
</gene>
<sequence>MENRLYSAGRRVCAAGVLAVLVPGLLGAPGALAQPVGLPSMGTASGADLSPALERRLGEAIMVQGRRDPTYIDDTEVIQYLTVMGRKLAAHAPGGAPQIEVFGVRDPGINAFAMPGGYIGINSGLVVSSDTESELAGVLAHEIGHVSQRHIARGFTQQNQTGTIMMASMAAALLAGLAGGVDLASGLAAFGQAAAINQQLGFSRDAEREADRAGMEMLSKAGYDPGGMARMFGRLMNVSRLNEGRGAGAYASTHPLSIERMSDMQNRVRAMPDLHRADSDDFWFVRARLRVTQALDGQNLRAAVQQLNNEAQSLSGVRQAAARYGVALAEIQRGNTAEAERALAQAREGYRDSPQIARAEIELASASGDTAQALQRADAAYKRWPDRRILGYLYAQNLQRSGRHQEAMAFLQERLKAWGDEEPRLYQLIAQSAEALQQPVAARRDMARYYLAVGALPAAVSQLQQARNISSDFYEQSQIDVEIREAKDRLAEERKLLERFRS</sequence>
<dbReference type="GO" id="GO:0004222">
    <property type="term" value="F:metalloendopeptidase activity"/>
    <property type="evidence" value="ECO:0007669"/>
    <property type="project" value="InterPro"/>
</dbReference>
<keyword evidence="3" id="KW-0479">Metal-binding</keyword>
<dbReference type="GO" id="GO:0046872">
    <property type="term" value="F:metal ion binding"/>
    <property type="evidence" value="ECO:0007669"/>
    <property type="project" value="UniProtKB-KW"/>
</dbReference>
<comment type="cofactor">
    <cofactor evidence="1">
        <name>Zn(2+)</name>
        <dbReference type="ChEBI" id="CHEBI:29105"/>
    </cofactor>
</comment>
<evidence type="ECO:0000259" key="7">
    <source>
        <dbReference type="Pfam" id="PF01435"/>
    </source>
</evidence>
<dbReference type="InterPro" id="IPR011990">
    <property type="entry name" value="TPR-like_helical_dom_sf"/>
</dbReference>
<keyword evidence="6 9" id="KW-0482">Metalloprotease</keyword>
<evidence type="ECO:0000256" key="1">
    <source>
        <dbReference type="ARBA" id="ARBA00001947"/>
    </source>
</evidence>
<dbReference type="InterPro" id="IPR051156">
    <property type="entry name" value="Mito/Outer_Membr_Metalloprot"/>
</dbReference>
<dbReference type="EMBL" id="CAADIE010000029">
    <property type="protein sequence ID" value="VFR45691.1"/>
    <property type="molecule type" value="Genomic_DNA"/>
</dbReference>
<dbReference type="Gene3D" id="3.30.2010.10">
    <property type="entry name" value="Metalloproteases ('zincins'), catalytic domain"/>
    <property type="match status" value="1"/>
</dbReference>